<proteinExistence type="predicted"/>
<reference evidence="2" key="1">
    <citation type="submission" date="2014-09" db="EMBL/GenBank/DDBJ databases">
        <authorList>
            <person name="Magalhaes I.L.F."/>
            <person name="Oliveira U."/>
            <person name="Santos F.R."/>
            <person name="Vidigal T.H.D.A."/>
            <person name="Brescovit A.D."/>
            <person name="Santos A.J."/>
        </authorList>
    </citation>
    <scope>NUCLEOTIDE SEQUENCE</scope>
    <source>
        <tissue evidence="2">Shoot tissue taken approximately 20 cm above the soil surface</tissue>
    </source>
</reference>
<organism evidence="2">
    <name type="scientific">Arundo donax</name>
    <name type="common">Giant reed</name>
    <name type="synonym">Donax arundinaceus</name>
    <dbReference type="NCBI Taxonomy" id="35708"/>
    <lineage>
        <taxon>Eukaryota</taxon>
        <taxon>Viridiplantae</taxon>
        <taxon>Streptophyta</taxon>
        <taxon>Embryophyta</taxon>
        <taxon>Tracheophyta</taxon>
        <taxon>Spermatophyta</taxon>
        <taxon>Magnoliopsida</taxon>
        <taxon>Liliopsida</taxon>
        <taxon>Poales</taxon>
        <taxon>Poaceae</taxon>
        <taxon>PACMAD clade</taxon>
        <taxon>Arundinoideae</taxon>
        <taxon>Arundineae</taxon>
        <taxon>Arundo</taxon>
    </lineage>
</organism>
<dbReference type="AlphaFoldDB" id="A0A0A9DN08"/>
<evidence type="ECO:0000256" key="1">
    <source>
        <dbReference type="SAM" id="MobiDB-lite"/>
    </source>
</evidence>
<evidence type="ECO:0000313" key="2">
    <source>
        <dbReference type="EMBL" id="JAD89171.1"/>
    </source>
</evidence>
<sequence length="66" mass="7064">MDSRDQPLAREGDVALATRRWVAEQHGAREQRGLQVLASARTRAAARTRSGSGGLVSCVRQQSSGS</sequence>
<protein>
    <submittedName>
        <fullName evidence="2">Uncharacterized protein</fullName>
    </submittedName>
</protein>
<accession>A0A0A9DN08</accession>
<feature type="region of interest" description="Disordered" evidence="1">
    <location>
        <begin position="45"/>
        <end position="66"/>
    </location>
</feature>
<name>A0A0A9DN08_ARUDO</name>
<dbReference type="EMBL" id="GBRH01208724">
    <property type="protein sequence ID" value="JAD89171.1"/>
    <property type="molecule type" value="Transcribed_RNA"/>
</dbReference>
<reference evidence="2" key="2">
    <citation type="journal article" date="2015" name="Data Brief">
        <title>Shoot transcriptome of the giant reed, Arundo donax.</title>
        <authorList>
            <person name="Barrero R.A."/>
            <person name="Guerrero F.D."/>
            <person name="Moolhuijzen P."/>
            <person name="Goolsby J.A."/>
            <person name="Tidwell J."/>
            <person name="Bellgard S.E."/>
            <person name="Bellgard M.I."/>
        </authorList>
    </citation>
    <scope>NUCLEOTIDE SEQUENCE</scope>
    <source>
        <tissue evidence="2">Shoot tissue taken approximately 20 cm above the soil surface</tissue>
    </source>
</reference>